<dbReference type="PANTHER" id="PTHR15081:SF1">
    <property type="entry name" value="NUCLEAR AUTOANTIGENIC SPERM PROTEIN"/>
    <property type="match status" value="1"/>
</dbReference>
<sequence length="111" mass="12675">MMHHTCKYMLNLIGMLGNVSLCCNFLKEKGGSEEDKEDGDEGSESDGEDLEEADEDESDLDLAWKMLDIAREIAEKHEGYTMEKVDILASLAETSMERGLLFSYFWFLESY</sequence>
<feature type="compositionally biased region" description="Acidic residues" evidence="3">
    <location>
        <begin position="34"/>
        <end position="58"/>
    </location>
</feature>
<keyword evidence="2" id="KW-0802">TPR repeat</keyword>
<accession>A0AAV9EZ43</accession>
<feature type="region of interest" description="Disordered" evidence="3">
    <location>
        <begin position="30"/>
        <end position="58"/>
    </location>
</feature>
<dbReference type="Proteomes" id="UP001180020">
    <property type="component" value="Unassembled WGS sequence"/>
</dbReference>
<protein>
    <submittedName>
        <fullName evidence="5">Uncharacterized protein</fullName>
    </submittedName>
</protein>
<organism evidence="5 6">
    <name type="scientific">Acorus calamus</name>
    <name type="common">Sweet flag</name>
    <dbReference type="NCBI Taxonomy" id="4465"/>
    <lineage>
        <taxon>Eukaryota</taxon>
        <taxon>Viridiplantae</taxon>
        <taxon>Streptophyta</taxon>
        <taxon>Embryophyta</taxon>
        <taxon>Tracheophyta</taxon>
        <taxon>Spermatophyta</taxon>
        <taxon>Magnoliopsida</taxon>
        <taxon>Liliopsida</taxon>
        <taxon>Acoraceae</taxon>
        <taxon>Acorus</taxon>
    </lineage>
</organism>
<reference evidence="5" key="1">
    <citation type="journal article" date="2023" name="Nat. Commun.">
        <title>Diploid and tetraploid genomes of Acorus and the evolution of monocots.</title>
        <authorList>
            <person name="Ma L."/>
            <person name="Liu K.W."/>
            <person name="Li Z."/>
            <person name="Hsiao Y.Y."/>
            <person name="Qi Y."/>
            <person name="Fu T."/>
            <person name="Tang G.D."/>
            <person name="Zhang D."/>
            <person name="Sun W.H."/>
            <person name="Liu D.K."/>
            <person name="Li Y."/>
            <person name="Chen G.Z."/>
            <person name="Liu X.D."/>
            <person name="Liao X.Y."/>
            <person name="Jiang Y.T."/>
            <person name="Yu X."/>
            <person name="Hao Y."/>
            <person name="Huang J."/>
            <person name="Zhao X.W."/>
            <person name="Ke S."/>
            <person name="Chen Y.Y."/>
            <person name="Wu W.L."/>
            <person name="Hsu J.L."/>
            <person name="Lin Y.F."/>
            <person name="Huang M.D."/>
            <person name="Li C.Y."/>
            <person name="Huang L."/>
            <person name="Wang Z.W."/>
            <person name="Zhao X."/>
            <person name="Zhong W.Y."/>
            <person name="Peng D.H."/>
            <person name="Ahmad S."/>
            <person name="Lan S."/>
            <person name="Zhang J.S."/>
            <person name="Tsai W.C."/>
            <person name="Van de Peer Y."/>
            <person name="Liu Z.J."/>
        </authorList>
    </citation>
    <scope>NUCLEOTIDE SEQUENCE</scope>
    <source>
        <strain evidence="5">CP</strain>
    </source>
</reference>
<keyword evidence="6" id="KW-1185">Reference proteome</keyword>
<feature type="chain" id="PRO_5043597387" evidence="4">
    <location>
        <begin position="22"/>
        <end position="111"/>
    </location>
</feature>
<comment type="caution">
    <text evidence="5">The sequence shown here is derived from an EMBL/GenBank/DDBJ whole genome shotgun (WGS) entry which is preliminary data.</text>
</comment>
<evidence type="ECO:0000256" key="3">
    <source>
        <dbReference type="SAM" id="MobiDB-lite"/>
    </source>
</evidence>
<dbReference type="GO" id="GO:0042393">
    <property type="term" value="F:histone binding"/>
    <property type="evidence" value="ECO:0007669"/>
    <property type="project" value="TreeGrafter"/>
</dbReference>
<keyword evidence="1" id="KW-0677">Repeat</keyword>
<dbReference type="AlphaFoldDB" id="A0AAV9EZ43"/>
<reference evidence="5" key="2">
    <citation type="submission" date="2023-06" db="EMBL/GenBank/DDBJ databases">
        <authorList>
            <person name="Ma L."/>
            <person name="Liu K.-W."/>
            <person name="Li Z."/>
            <person name="Hsiao Y.-Y."/>
            <person name="Qi Y."/>
            <person name="Fu T."/>
            <person name="Tang G."/>
            <person name="Zhang D."/>
            <person name="Sun W.-H."/>
            <person name="Liu D.-K."/>
            <person name="Li Y."/>
            <person name="Chen G.-Z."/>
            <person name="Liu X.-D."/>
            <person name="Liao X.-Y."/>
            <person name="Jiang Y.-T."/>
            <person name="Yu X."/>
            <person name="Hao Y."/>
            <person name="Huang J."/>
            <person name="Zhao X.-W."/>
            <person name="Ke S."/>
            <person name="Chen Y.-Y."/>
            <person name="Wu W.-L."/>
            <person name="Hsu J.-L."/>
            <person name="Lin Y.-F."/>
            <person name="Huang M.-D."/>
            <person name="Li C.-Y."/>
            <person name="Huang L."/>
            <person name="Wang Z.-W."/>
            <person name="Zhao X."/>
            <person name="Zhong W.-Y."/>
            <person name="Peng D.-H."/>
            <person name="Ahmad S."/>
            <person name="Lan S."/>
            <person name="Zhang J.-S."/>
            <person name="Tsai W.-C."/>
            <person name="Van De Peer Y."/>
            <person name="Liu Z.-J."/>
        </authorList>
    </citation>
    <scope>NUCLEOTIDE SEQUENCE</scope>
    <source>
        <strain evidence="5">CP</strain>
        <tissue evidence="5">Leaves</tissue>
    </source>
</reference>
<evidence type="ECO:0000313" key="5">
    <source>
        <dbReference type="EMBL" id="KAK1317468.1"/>
    </source>
</evidence>
<name>A0AAV9EZ43_ACOCL</name>
<gene>
    <name evidence="5" type="ORF">QJS10_CPA05g01561</name>
</gene>
<dbReference type="InterPro" id="IPR051730">
    <property type="entry name" value="NASP-like"/>
</dbReference>
<dbReference type="GO" id="GO:0034080">
    <property type="term" value="P:CENP-A containing chromatin assembly"/>
    <property type="evidence" value="ECO:0007669"/>
    <property type="project" value="TreeGrafter"/>
</dbReference>
<evidence type="ECO:0000256" key="1">
    <source>
        <dbReference type="ARBA" id="ARBA00022737"/>
    </source>
</evidence>
<dbReference type="GO" id="GO:0005654">
    <property type="term" value="C:nucleoplasm"/>
    <property type="evidence" value="ECO:0007669"/>
    <property type="project" value="TreeGrafter"/>
</dbReference>
<dbReference type="PANTHER" id="PTHR15081">
    <property type="entry name" value="NUCLEAR AUTOANTIGENIC SPERM PROTEIN NASP -RELATED"/>
    <property type="match status" value="1"/>
</dbReference>
<evidence type="ECO:0000256" key="4">
    <source>
        <dbReference type="SAM" id="SignalP"/>
    </source>
</evidence>
<evidence type="ECO:0000256" key="2">
    <source>
        <dbReference type="ARBA" id="ARBA00022803"/>
    </source>
</evidence>
<proteinExistence type="predicted"/>
<evidence type="ECO:0000313" key="6">
    <source>
        <dbReference type="Proteomes" id="UP001180020"/>
    </source>
</evidence>
<feature type="signal peptide" evidence="4">
    <location>
        <begin position="1"/>
        <end position="21"/>
    </location>
</feature>
<dbReference type="EMBL" id="JAUJYO010000005">
    <property type="protein sequence ID" value="KAK1317468.1"/>
    <property type="molecule type" value="Genomic_DNA"/>
</dbReference>
<keyword evidence="4" id="KW-0732">Signal</keyword>
<dbReference type="GO" id="GO:0006335">
    <property type="term" value="P:DNA replication-dependent chromatin assembly"/>
    <property type="evidence" value="ECO:0007669"/>
    <property type="project" value="TreeGrafter"/>
</dbReference>